<comment type="caution">
    <text evidence="1">The sequence shown here is derived from an EMBL/GenBank/DDBJ whole genome shotgun (WGS) entry which is preliminary data.</text>
</comment>
<organism evidence="1 2">
    <name type="scientific">Micractinium conductrix</name>
    <dbReference type="NCBI Taxonomy" id="554055"/>
    <lineage>
        <taxon>Eukaryota</taxon>
        <taxon>Viridiplantae</taxon>
        <taxon>Chlorophyta</taxon>
        <taxon>core chlorophytes</taxon>
        <taxon>Trebouxiophyceae</taxon>
        <taxon>Chlorellales</taxon>
        <taxon>Chlorellaceae</taxon>
        <taxon>Chlorella clade</taxon>
        <taxon>Micractinium</taxon>
    </lineage>
</organism>
<dbReference type="EMBL" id="LHPF02000015">
    <property type="protein sequence ID" value="PSC71435.1"/>
    <property type="molecule type" value="Genomic_DNA"/>
</dbReference>
<gene>
    <name evidence="1" type="ORF">C2E20_5293</name>
</gene>
<dbReference type="AlphaFoldDB" id="A0A2P6VBG8"/>
<keyword evidence="2" id="KW-1185">Reference proteome</keyword>
<sequence length="260" mass="28852">MGNGRSKGEPSLHCLLHGEDWGPKGNGQLSGALWTAVKVYCVDALLQAQFEYSLKPEEDRPSIFAEITDHGKLQEVKSLVEAAKRHSWLRLAIYTNLTDVAPPHMKRLVQRKHDLKKRGKSVMAETQGRKAKVLELKREAILAADLPASHPHRQQVAEDVGAELAHEENRLASLTAAVAAASSSVSQLLPELQVLREEHETVQHLAGAGCQAEVLAKLARLQGRQMELGVLDGDATLWWMLKNRSVRRLDELRGIRARLD</sequence>
<protein>
    <submittedName>
        <fullName evidence="1">Decaprenyl-diphosphate synthase subunit 2</fullName>
    </submittedName>
</protein>
<evidence type="ECO:0000313" key="1">
    <source>
        <dbReference type="EMBL" id="PSC71435.1"/>
    </source>
</evidence>
<name>A0A2P6VBG8_9CHLO</name>
<evidence type="ECO:0000313" key="2">
    <source>
        <dbReference type="Proteomes" id="UP000239649"/>
    </source>
</evidence>
<proteinExistence type="predicted"/>
<accession>A0A2P6VBG8</accession>
<reference evidence="1 2" key="1">
    <citation type="journal article" date="2018" name="Plant J.">
        <title>Genome sequences of Chlorella sorokiniana UTEX 1602 and Micractinium conductrix SAG 241.80: implications to maltose excretion by a green alga.</title>
        <authorList>
            <person name="Arriola M.B."/>
            <person name="Velmurugan N."/>
            <person name="Zhang Y."/>
            <person name="Plunkett M.H."/>
            <person name="Hondzo H."/>
            <person name="Barney B.M."/>
        </authorList>
    </citation>
    <scope>NUCLEOTIDE SEQUENCE [LARGE SCALE GENOMIC DNA]</scope>
    <source>
        <strain evidence="1 2">SAG 241.80</strain>
    </source>
</reference>
<dbReference type="Proteomes" id="UP000239649">
    <property type="component" value="Unassembled WGS sequence"/>
</dbReference>